<reference evidence="2" key="1">
    <citation type="journal article" date="2019" name="Sci. Rep.">
        <title>Draft genome of Tanacetum cinerariifolium, the natural source of mosquito coil.</title>
        <authorList>
            <person name="Yamashiro T."/>
            <person name="Shiraishi A."/>
            <person name="Satake H."/>
            <person name="Nakayama K."/>
        </authorList>
    </citation>
    <scope>NUCLEOTIDE SEQUENCE</scope>
</reference>
<dbReference type="PANTHER" id="PTHR33116:SF78">
    <property type="entry name" value="OS12G0587133 PROTEIN"/>
    <property type="match status" value="1"/>
</dbReference>
<sequence length="492" mass="55777">MWNPNMFVKEQVSTCDYFVALMGTWAPTCSKLLIISVYASQELNERRDLLDYLHTFIDRWEGDIVIMGDFNEVHSEHERFGFTFNRQGAIAFNNFISSACLIDLPLEGYAFTWAHKSALKMSKLDRYLISEGVLDLFPHLSALCLDRHISDHRPILLQETNYDYGPSPFWFFHSCFATEGFNSFVETTWKSFNIVEPNGLIRLKKKLQAPKIAIKAWSDFFVNGHFPRGCNSSFIALIPKIQDAKFVKDFRPISLIGSIYKIIAKILANRLCVVLPYLISDVQSAFVANRQILDGPFFLNELLSWFFIGEWNNNNIQTLLSVLRCFYLASGLKINLNKSKLMRIGVSLNVVAAAASLIGCSTLTAHFNYLGVKVGSNMSIITSWDDVISKVSLRLSKWKLKLLSIGGRLFLLKSVLTPIPLYHMSIFKVSIGLLNHLESIRQNFFYGVDGSDRKIAWIGWNMVLTSKKNGGLGVSSFFLITALFFSSGFGDF</sequence>
<feature type="transmembrane region" description="Helical" evidence="1">
    <location>
        <begin position="346"/>
        <end position="369"/>
    </location>
</feature>
<evidence type="ECO:0000256" key="1">
    <source>
        <dbReference type="SAM" id="Phobius"/>
    </source>
</evidence>
<evidence type="ECO:0000313" key="2">
    <source>
        <dbReference type="EMBL" id="GFA52158.1"/>
    </source>
</evidence>
<keyword evidence="2" id="KW-0548">Nucleotidyltransferase</keyword>
<dbReference type="PANTHER" id="PTHR33116">
    <property type="entry name" value="REVERSE TRANSCRIPTASE ZINC-BINDING DOMAIN-CONTAINING PROTEIN-RELATED-RELATED"/>
    <property type="match status" value="1"/>
</dbReference>
<comment type="caution">
    <text evidence="2">The sequence shown here is derived from an EMBL/GenBank/DDBJ whole genome shotgun (WGS) entry which is preliminary data.</text>
</comment>
<keyword evidence="2" id="KW-0808">Transferase</keyword>
<keyword evidence="1" id="KW-0812">Transmembrane</keyword>
<organism evidence="2">
    <name type="scientific">Tanacetum cinerariifolium</name>
    <name type="common">Dalmatian daisy</name>
    <name type="synonym">Chrysanthemum cinerariifolium</name>
    <dbReference type="NCBI Taxonomy" id="118510"/>
    <lineage>
        <taxon>Eukaryota</taxon>
        <taxon>Viridiplantae</taxon>
        <taxon>Streptophyta</taxon>
        <taxon>Embryophyta</taxon>
        <taxon>Tracheophyta</taxon>
        <taxon>Spermatophyta</taxon>
        <taxon>Magnoliopsida</taxon>
        <taxon>eudicotyledons</taxon>
        <taxon>Gunneridae</taxon>
        <taxon>Pentapetalae</taxon>
        <taxon>asterids</taxon>
        <taxon>campanulids</taxon>
        <taxon>Asterales</taxon>
        <taxon>Asteraceae</taxon>
        <taxon>Asteroideae</taxon>
        <taxon>Anthemideae</taxon>
        <taxon>Anthemidinae</taxon>
        <taxon>Tanacetum</taxon>
    </lineage>
</organism>
<name>A0A699JT50_TANCI</name>
<dbReference type="EMBL" id="BKCJ010438681">
    <property type="protein sequence ID" value="GFA52158.1"/>
    <property type="molecule type" value="Genomic_DNA"/>
</dbReference>
<gene>
    <name evidence="2" type="ORF">Tci_624130</name>
</gene>
<proteinExistence type="predicted"/>
<keyword evidence="2" id="KW-0695">RNA-directed DNA polymerase</keyword>
<protein>
    <submittedName>
        <fullName evidence="2">RNA-directed DNA polymerase, eukaryota</fullName>
    </submittedName>
</protein>
<dbReference type="SUPFAM" id="SSF56219">
    <property type="entry name" value="DNase I-like"/>
    <property type="match status" value="1"/>
</dbReference>
<keyword evidence="1" id="KW-0472">Membrane</keyword>
<feature type="transmembrane region" description="Helical" evidence="1">
    <location>
        <begin position="470"/>
        <end position="489"/>
    </location>
</feature>
<dbReference type="InterPro" id="IPR036691">
    <property type="entry name" value="Endo/exonu/phosph_ase_sf"/>
</dbReference>
<dbReference type="GO" id="GO:0003964">
    <property type="term" value="F:RNA-directed DNA polymerase activity"/>
    <property type="evidence" value="ECO:0007669"/>
    <property type="project" value="UniProtKB-KW"/>
</dbReference>
<dbReference type="AlphaFoldDB" id="A0A699JT50"/>
<keyword evidence="1" id="KW-1133">Transmembrane helix</keyword>
<dbReference type="Gene3D" id="3.60.10.10">
    <property type="entry name" value="Endonuclease/exonuclease/phosphatase"/>
    <property type="match status" value="1"/>
</dbReference>
<accession>A0A699JT50</accession>